<evidence type="ECO:0000256" key="4">
    <source>
        <dbReference type="SAM" id="Phobius"/>
    </source>
</evidence>
<dbReference type="AlphaFoldDB" id="A0AAE3JE86"/>
<organism evidence="5 6">
    <name type="scientific">Hominifimenecus microfluidus</name>
    <dbReference type="NCBI Taxonomy" id="2885348"/>
    <lineage>
        <taxon>Bacteria</taxon>
        <taxon>Bacillati</taxon>
        <taxon>Bacillota</taxon>
        <taxon>Clostridia</taxon>
        <taxon>Lachnospirales</taxon>
        <taxon>Lachnospiraceae</taxon>
        <taxon>Hominifimenecus</taxon>
    </lineage>
</organism>
<keyword evidence="4" id="KW-1133">Transmembrane helix</keyword>
<comment type="caution">
    <text evidence="5">The sequence shown here is derived from an EMBL/GenBank/DDBJ whole genome shotgun (WGS) entry which is preliminary data.</text>
</comment>
<evidence type="ECO:0000313" key="6">
    <source>
        <dbReference type="Proteomes" id="UP001198182"/>
    </source>
</evidence>
<dbReference type="NCBIfam" id="NF033745">
    <property type="entry name" value="class_C_sortase"/>
    <property type="match status" value="1"/>
</dbReference>
<dbReference type="CDD" id="cd05826">
    <property type="entry name" value="Sortase_B"/>
    <property type="match status" value="1"/>
</dbReference>
<name>A0AAE3JE86_9FIRM</name>
<feature type="transmembrane region" description="Helical" evidence="4">
    <location>
        <begin position="278"/>
        <end position="299"/>
    </location>
</feature>
<dbReference type="Proteomes" id="UP001198182">
    <property type="component" value="Unassembled WGS sequence"/>
</dbReference>
<dbReference type="InterPro" id="IPR023365">
    <property type="entry name" value="Sortase_dom-sf"/>
</dbReference>
<dbReference type="RefSeq" id="WP_308452669.1">
    <property type="nucleotide sequence ID" value="NZ_JAJEQR010000005.1"/>
</dbReference>
<keyword evidence="4" id="KW-0812">Transmembrane</keyword>
<dbReference type="EMBL" id="JAJEQR010000005">
    <property type="protein sequence ID" value="MCC2229883.1"/>
    <property type="molecule type" value="Genomic_DNA"/>
</dbReference>
<feature type="transmembrane region" description="Helical" evidence="4">
    <location>
        <begin position="311"/>
        <end position="332"/>
    </location>
</feature>
<proteinExistence type="predicted"/>
<sequence length="598" mass="66785">MQKKRQKTESEIPEGALSGKKKWRKCLERVLVILAFLLCFGTVAYPILSNYLSEKENSQLILDYQKEVEDRSEEEYEAELAACREYNRLLNTKVSEVSLEQWNEVKDKEYGKRLNLDGTGMMGYIEIPSIGVSLPIYHSTSDDVLNAGIGHMEGTSLPVGGTGTHAVLTGHTGMSSQRMLTDLRSVTEGDYFILQILNETLYYQVDQIKTVLPSVTEDLLIDDNEDYLTLITCTPYGINTHRLLVRGTRVEVEESAEEEFISENAALQTEPSSWLTHYISALKVGTAVFLSIMGLSFLISVCRQKKKRRNVLMLFCTLLSVGLLAASLGYIAHTFWQYRESEQYYESVRDEYLNDGESVPLTDSEDPEENPAADESGLSEDFPEGDAAETGESVSYAPRDVNFSGMEEASAPDTEVVGWLYSPGTVIDYPIGFSGDNSYFLNHTLDGEERIAGALFLDGGCPTDFSALHSVIYGHCMRNGSMFGSLSKYRDQDYYEAHSCMYLTLANGEKYQLCIFSVYTANSETERSCWQTGFRQGSSQLTGWLAMAESRSCIQSVYEVPEAGKYVTLSTCAYEYTNAKCLVVGFLVEVPDSVHMKG</sequence>
<dbReference type="InterPro" id="IPR009835">
    <property type="entry name" value="SrtB"/>
</dbReference>
<evidence type="ECO:0000256" key="3">
    <source>
        <dbReference type="SAM" id="MobiDB-lite"/>
    </source>
</evidence>
<feature type="compositionally biased region" description="Acidic residues" evidence="3">
    <location>
        <begin position="363"/>
        <end position="389"/>
    </location>
</feature>
<dbReference type="InterPro" id="IPR042002">
    <property type="entry name" value="Sortase_C"/>
</dbReference>
<reference evidence="5" key="1">
    <citation type="submission" date="2021-10" db="EMBL/GenBank/DDBJ databases">
        <title>Anaerobic single-cell dispensing facilitates the cultivation of human gut bacteria.</title>
        <authorList>
            <person name="Afrizal A."/>
        </authorList>
    </citation>
    <scope>NUCLEOTIDE SEQUENCE</scope>
    <source>
        <strain evidence="5">CLA-AA-H215</strain>
    </source>
</reference>
<feature type="region of interest" description="Disordered" evidence="3">
    <location>
        <begin position="355"/>
        <end position="393"/>
    </location>
</feature>
<dbReference type="NCBIfam" id="TIGR01076">
    <property type="entry name" value="sortase_fam"/>
    <property type="match status" value="1"/>
</dbReference>
<feature type="active site" description="Proton donor/acceptor" evidence="2">
    <location>
        <position position="171"/>
    </location>
</feature>
<protein>
    <submittedName>
        <fullName evidence="5">Class C sortase</fullName>
    </submittedName>
</protein>
<dbReference type="InterPro" id="IPR005754">
    <property type="entry name" value="Sortase"/>
</dbReference>
<accession>A0AAE3JE86</accession>
<keyword evidence="6" id="KW-1185">Reference proteome</keyword>
<dbReference type="Gene3D" id="2.40.260.10">
    <property type="entry name" value="Sortase"/>
    <property type="match status" value="2"/>
</dbReference>
<dbReference type="SUPFAM" id="SSF63817">
    <property type="entry name" value="Sortase"/>
    <property type="match status" value="2"/>
</dbReference>
<dbReference type="Pfam" id="PF04203">
    <property type="entry name" value="Sortase"/>
    <property type="match status" value="1"/>
</dbReference>
<keyword evidence="1" id="KW-0378">Hydrolase</keyword>
<keyword evidence="4" id="KW-0472">Membrane</keyword>
<evidence type="ECO:0000256" key="1">
    <source>
        <dbReference type="ARBA" id="ARBA00022801"/>
    </source>
</evidence>
<feature type="active site" description="Acyl-thioester intermediate" evidence="2">
    <location>
        <position position="233"/>
    </location>
</feature>
<feature type="transmembrane region" description="Helical" evidence="4">
    <location>
        <begin position="30"/>
        <end position="48"/>
    </location>
</feature>
<dbReference type="CDD" id="cd05827">
    <property type="entry name" value="Sortase_C"/>
    <property type="match status" value="1"/>
</dbReference>
<gene>
    <name evidence="5" type="ORF">LKD81_02540</name>
</gene>
<evidence type="ECO:0000256" key="2">
    <source>
        <dbReference type="PIRSR" id="PIRSR605754-1"/>
    </source>
</evidence>
<evidence type="ECO:0000313" key="5">
    <source>
        <dbReference type="EMBL" id="MCC2229883.1"/>
    </source>
</evidence>
<dbReference type="GO" id="GO:0016787">
    <property type="term" value="F:hydrolase activity"/>
    <property type="evidence" value="ECO:0007669"/>
    <property type="project" value="UniProtKB-KW"/>
</dbReference>